<evidence type="ECO:0000256" key="2">
    <source>
        <dbReference type="SAM" id="Phobius"/>
    </source>
</evidence>
<dbReference type="EMBL" id="ASPP01002733">
    <property type="protein sequence ID" value="ETO34249.1"/>
    <property type="molecule type" value="Genomic_DNA"/>
</dbReference>
<reference evidence="3 4" key="1">
    <citation type="journal article" date="2013" name="Curr. Biol.">
        <title>The Genome of the Foraminiferan Reticulomyxa filosa.</title>
        <authorList>
            <person name="Glockner G."/>
            <person name="Hulsmann N."/>
            <person name="Schleicher M."/>
            <person name="Noegel A.A."/>
            <person name="Eichinger L."/>
            <person name="Gallinger C."/>
            <person name="Pawlowski J."/>
            <person name="Sierra R."/>
            <person name="Euteneuer U."/>
            <person name="Pillet L."/>
            <person name="Moustafa A."/>
            <person name="Platzer M."/>
            <person name="Groth M."/>
            <person name="Szafranski K."/>
            <person name="Schliwa M."/>
        </authorList>
    </citation>
    <scope>NUCLEOTIDE SEQUENCE [LARGE SCALE GENOMIC DNA]</scope>
</reference>
<sequence length="397" mass="45015">MSLTISEDMIYFSIGAVLLFIGSFLIFKGPTFFQICFQVFCVGTSGITANYVVQSAAFQSELEKRTNETVQSAMNLVLPLFVMTVTGNMLLDWYTRIFAIFRIATFGLLGYSLNGLLFQHFAIHYTVVMPVLSMPCCSDHQSFVSFLLISSDCICNKCLFLGSRYTDFNFASILTDRIFGVLSRFPLQSCSSFHCNYSNNWATLLFQFKTVNKKFGKNKSLKIYLSFQWCSTFTAGLFLLLASIPFERSNHNFCVVCVAFLTLVCGITRKAFIFTPQEIQKAVKETCKRQQQKKLSEDKDDFDCIQATNDFDSDEQQNALMCNKQKKKKENVEQEERSSTPPETNNSAEKASKRKKAGSLSEGSERNLLNSQKSSKSKNDGEKALKAEERAKDRYEI</sequence>
<feature type="transmembrane region" description="Helical" evidence="2">
    <location>
        <begin position="73"/>
        <end position="91"/>
    </location>
</feature>
<feature type="region of interest" description="Disordered" evidence="1">
    <location>
        <begin position="325"/>
        <end position="397"/>
    </location>
</feature>
<feature type="compositionally biased region" description="Basic and acidic residues" evidence="1">
    <location>
        <begin position="377"/>
        <end position="397"/>
    </location>
</feature>
<comment type="caution">
    <text evidence="3">The sequence shown here is derived from an EMBL/GenBank/DDBJ whole genome shotgun (WGS) entry which is preliminary data.</text>
</comment>
<feature type="transmembrane region" description="Helical" evidence="2">
    <location>
        <begin position="9"/>
        <end position="26"/>
    </location>
</feature>
<keyword evidence="2" id="KW-0472">Membrane</keyword>
<feature type="transmembrane region" description="Helical" evidence="2">
    <location>
        <begin position="223"/>
        <end position="244"/>
    </location>
</feature>
<feature type="compositionally biased region" description="Polar residues" evidence="1">
    <location>
        <begin position="339"/>
        <end position="349"/>
    </location>
</feature>
<keyword evidence="2" id="KW-1133">Transmembrane helix</keyword>
<dbReference type="AlphaFoldDB" id="X6P852"/>
<evidence type="ECO:0000313" key="4">
    <source>
        <dbReference type="Proteomes" id="UP000023152"/>
    </source>
</evidence>
<accession>X6P852</accession>
<gene>
    <name evidence="3" type="ORF">RFI_02844</name>
</gene>
<feature type="transmembrane region" description="Helical" evidence="2">
    <location>
        <begin position="97"/>
        <end position="118"/>
    </location>
</feature>
<feature type="transmembrane region" description="Helical" evidence="2">
    <location>
        <begin position="250"/>
        <end position="268"/>
    </location>
</feature>
<keyword evidence="2" id="KW-0812">Transmembrane</keyword>
<organism evidence="3 4">
    <name type="scientific">Reticulomyxa filosa</name>
    <dbReference type="NCBI Taxonomy" id="46433"/>
    <lineage>
        <taxon>Eukaryota</taxon>
        <taxon>Sar</taxon>
        <taxon>Rhizaria</taxon>
        <taxon>Retaria</taxon>
        <taxon>Foraminifera</taxon>
        <taxon>Monothalamids</taxon>
        <taxon>Reticulomyxidae</taxon>
        <taxon>Reticulomyxa</taxon>
    </lineage>
</organism>
<protein>
    <submittedName>
        <fullName evidence="3">Uncharacterized protein</fullName>
    </submittedName>
</protein>
<name>X6P852_RETFI</name>
<evidence type="ECO:0000256" key="1">
    <source>
        <dbReference type="SAM" id="MobiDB-lite"/>
    </source>
</evidence>
<keyword evidence="4" id="KW-1185">Reference proteome</keyword>
<feature type="transmembrane region" description="Helical" evidence="2">
    <location>
        <begin position="32"/>
        <end position="53"/>
    </location>
</feature>
<dbReference type="Proteomes" id="UP000023152">
    <property type="component" value="Unassembled WGS sequence"/>
</dbReference>
<evidence type="ECO:0000313" key="3">
    <source>
        <dbReference type="EMBL" id="ETO34249.1"/>
    </source>
</evidence>
<proteinExistence type="predicted"/>